<feature type="compositionally biased region" description="Basic and acidic residues" evidence="1">
    <location>
        <begin position="269"/>
        <end position="281"/>
    </location>
</feature>
<evidence type="ECO:0000256" key="1">
    <source>
        <dbReference type="SAM" id="MobiDB-lite"/>
    </source>
</evidence>
<dbReference type="Proteomes" id="UP000244240">
    <property type="component" value="Unassembled WGS sequence"/>
</dbReference>
<dbReference type="AlphaFoldDB" id="A0A2T6C7X8"/>
<keyword evidence="2" id="KW-1133">Transmembrane helix</keyword>
<dbReference type="OrthoDB" id="2991420at2"/>
<dbReference type="NCBIfam" id="TIGR01167">
    <property type="entry name" value="LPXTG_anchor"/>
    <property type="match status" value="1"/>
</dbReference>
<dbReference type="RefSeq" id="WP_108021974.1">
    <property type="nucleotide sequence ID" value="NZ_QBKR01000003.1"/>
</dbReference>
<evidence type="ECO:0000313" key="5">
    <source>
        <dbReference type="Proteomes" id="UP000244240"/>
    </source>
</evidence>
<keyword evidence="2" id="KW-0812">Transmembrane</keyword>
<feature type="signal peptide" evidence="3">
    <location>
        <begin position="1"/>
        <end position="25"/>
    </location>
</feature>
<dbReference type="NCBIfam" id="TIGR04087">
    <property type="entry name" value="YqxM_for_SipW"/>
    <property type="match status" value="1"/>
</dbReference>
<comment type="caution">
    <text evidence="4">The sequence shown here is derived from an EMBL/GenBank/DDBJ whole genome shotgun (WGS) entry which is preliminary data.</text>
</comment>
<sequence>MRKSLRTALCLLFAMALLVPNVALATGNPTGASLEFTAGANGDCKEITATVTNSGDGDMEEKLKYEVWYAESGNPKKGEKVDEGTLDPLSAGKDVELTYTPEKNGNYMFKVYQESTHPGTGEAWSEEIEVKDCSGEGEEPGDDQENDQVSGNDTEKCIEKIDDLTEADLHEITLTGKAEDDNVLITATLKDAQEAEGQWEFFVAKLNATDPLVHKTQSGQGVSQTFTVPLDAFKKAGDYAVVVLFTGNVDGEECQIGVGERYFTVNPEDTEKPIDEAKEQPKQPNNPDDVKKITDDIQGGKMPKTSINAPISMVVGGVMALAGLALLFIRRRQTMIG</sequence>
<keyword evidence="3" id="KW-0732">Signal</keyword>
<protein>
    <submittedName>
        <fullName evidence="4">YqxM protein</fullName>
    </submittedName>
</protein>
<feature type="compositionally biased region" description="Acidic residues" evidence="1">
    <location>
        <begin position="135"/>
        <end position="146"/>
    </location>
</feature>
<feature type="region of interest" description="Disordered" evidence="1">
    <location>
        <begin position="265"/>
        <end position="304"/>
    </location>
</feature>
<feature type="chain" id="PRO_5015531542" evidence="3">
    <location>
        <begin position="26"/>
        <end position="337"/>
    </location>
</feature>
<evidence type="ECO:0000256" key="3">
    <source>
        <dbReference type="SAM" id="SignalP"/>
    </source>
</evidence>
<proteinExistence type="predicted"/>
<dbReference type="EMBL" id="QBKR01000003">
    <property type="protein sequence ID" value="PTX64428.1"/>
    <property type="molecule type" value="Genomic_DNA"/>
</dbReference>
<keyword evidence="2" id="KW-0472">Membrane</keyword>
<evidence type="ECO:0000313" key="4">
    <source>
        <dbReference type="EMBL" id="PTX64428.1"/>
    </source>
</evidence>
<gene>
    <name evidence="4" type="ORF">C8P63_103214</name>
</gene>
<name>A0A2T6C7X8_9BACL</name>
<organism evidence="4 5">
    <name type="scientific">Melghirimyces profundicolus</name>
    <dbReference type="NCBI Taxonomy" id="1242148"/>
    <lineage>
        <taxon>Bacteria</taxon>
        <taxon>Bacillati</taxon>
        <taxon>Bacillota</taxon>
        <taxon>Bacilli</taxon>
        <taxon>Bacillales</taxon>
        <taxon>Thermoactinomycetaceae</taxon>
        <taxon>Melghirimyces</taxon>
    </lineage>
</organism>
<evidence type="ECO:0000256" key="2">
    <source>
        <dbReference type="SAM" id="Phobius"/>
    </source>
</evidence>
<dbReference type="GO" id="GO:0097311">
    <property type="term" value="C:bacterial biofilm matrix"/>
    <property type="evidence" value="ECO:0007669"/>
    <property type="project" value="InterPro"/>
</dbReference>
<feature type="transmembrane region" description="Helical" evidence="2">
    <location>
        <begin position="311"/>
        <end position="329"/>
    </location>
</feature>
<reference evidence="4 5" key="1">
    <citation type="submission" date="2018-04" db="EMBL/GenBank/DDBJ databases">
        <title>Genomic Encyclopedia of Archaeal and Bacterial Type Strains, Phase II (KMG-II): from individual species to whole genera.</title>
        <authorList>
            <person name="Goeker M."/>
        </authorList>
    </citation>
    <scope>NUCLEOTIDE SEQUENCE [LARGE SCALE GENOMIC DNA]</scope>
    <source>
        <strain evidence="4 5">DSM 45787</strain>
    </source>
</reference>
<keyword evidence="5" id="KW-1185">Reference proteome</keyword>
<accession>A0A2T6C7X8</accession>
<dbReference type="InterPro" id="IPR023848">
    <property type="entry name" value="TasA"/>
</dbReference>
<feature type="region of interest" description="Disordered" evidence="1">
    <location>
        <begin position="118"/>
        <end position="152"/>
    </location>
</feature>